<dbReference type="Proteomes" id="UP000298787">
    <property type="component" value="Chromosome 2"/>
</dbReference>
<sequence length="216" mass="23949">MEPYGRGARSQTEMISQAGGDRKPLCNLVRLEIVVAIKPTGLKSTCPLLLFCSVRVSHRKSQVLRCKNAFVSLLSRLLLLLLAVEQRGSVSWLLSRFWCCDGEGHGRRSPKQKELPGLWRDSRPGEQLCGLEAAGAPRESPESTAAPARREVEMMEGLQDGAAGLCFCSAARRPEQELELELELLQAANECPENEELPGAFFFLFFFHQVHPAEAL</sequence>
<evidence type="ECO:0000313" key="1">
    <source>
        <dbReference type="EMBL" id="TKS67217.1"/>
    </source>
</evidence>
<dbReference type="AlphaFoldDB" id="A0A4U5TZS2"/>
<proteinExistence type="predicted"/>
<keyword evidence="2" id="KW-1185">Reference proteome</keyword>
<evidence type="ECO:0000313" key="2">
    <source>
        <dbReference type="Proteomes" id="UP000298787"/>
    </source>
</evidence>
<accession>A0A4U5TZS2</accession>
<organism evidence="1 2">
    <name type="scientific">Collichthys lucidus</name>
    <name type="common">Big head croaker</name>
    <name type="synonym">Sciaena lucida</name>
    <dbReference type="NCBI Taxonomy" id="240159"/>
    <lineage>
        <taxon>Eukaryota</taxon>
        <taxon>Metazoa</taxon>
        <taxon>Chordata</taxon>
        <taxon>Craniata</taxon>
        <taxon>Vertebrata</taxon>
        <taxon>Euteleostomi</taxon>
        <taxon>Actinopterygii</taxon>
        <taxon>Neopterygii</taxon>
        <taxon>Teleostei</taxon>
        <taxon>Neoteleostei</taxon>
        <taxon>Acanthomorphata</taxon>
        <taxon>Eupercaria</taxon>
        <taxon>Sciaenidae</taxon>
        <taxon>Collichthys</taxon>
    </lineage>
</organism>
<protein>
    <submittedName>
        <fullName evidence="1">Uncharacterized protein</fullName>
    </submittedName>
</protein>
<gene>
    <name evidence="1" type="ORF">D9C73_001460</name>
</gene>
<dbReference type="EMBL" id="CM014079">
    <property type="protein sequence ID" value="TKS67217.1"/>
    <property type="molecule type" value="Genomic_DNA"/>
</dbReference>
<reference evidence="1 2" key="1">
    <citation type="submission" date="2019-01" db="EMBL/GenBank/DDBJ databases">
        <title>Genome Assembly of Collichthys lucidus.</title>
        <authorList>
            <person name="Cai M."/>
            <person name="Xiao S."/>
        </authorList>
    </citation>
    <scope>NUCLEOTIDE SEQUENCE [LARGE SCALE GENOMIC DNA]</scope>
    <source>
        <strain evidence="1">JT15FE1705JMU</strain>
        <tissue evidence="1">Muscle</tissue>
    </source>
</reference>
<name>A0A4U5TZS2_COLLU</name>